<dbReference type="OrthoDB" id="195421at2759"/>
<sequence length="697" mass="80409">MASAILSTGKRKKVASRVFGDSVDLESSLCYTPSPGGPTSTTKSKSRINMESTTVSRIDEVENEEESTTPQPLVLFQLPNTSSKSEKRVSFSAEEKENSTNVSSGKDRSSNVGKVASTLQAVRDAELNRLRATARSPLRQALAKRTTDVINAATSNIQRSIQGQDGSKVVSTNTNSTSINNNAVLPSSVNQSLNAIRQAKKDVVRDKSKIVKTVRFQWEQGNAEAKTLQQIVQENRRQIRTIQRQLSSAHFKEKARKEEAQKMERFAKLEQEYIFNSEVFRDHQQTLKAERDRDRRKSTDARAKIRRNKREGEEKIKQRKIDEDLAVFEVRTDLHRARMEASRAIAAERRKSFQFRAGDARRIRGMRACWREKELQDQMRSFELSRAAARDVENYKKEVAKELQEDIRASNLDARKGRKREEELAYEAMMAEHASYELKWAGERDAEAYRKRMQEERRKSIAGRNKESVRHAKVMEELRCIAREKEAESYMLKFAGERDAKAYLVKLAEERRKSLQLRAKDARKARQYEEEEHAKAIQQAIADGLLQSECQKDIEKYITECEERRRKSLQFRGKQIHMQRLQEEERRLEQLQKDEASHNLDALAQKDVEAYYKDCQKRRRKSLALRAKERRQHAAWKKKKAEEEVKARAHTSQLNSLDFQHMALAKEQERARKALDALRSAGCNFKGNPFGDVLSGL</sequence>
<feature type="compositionally biased region" description="Basic and acidic residues" evidence="2">
    <location>
        <begin position="84"/>
        <end position="98"/>
    </location>
</feature>
<feature type="region of interest" description="Disordered" evidence="2">
    <location>
        <begin position="285"/>
        <end position="313"/>
    </location>
</feature>
<name>A0A9K3PWY4_9STRA</name>
<accession>A0A9K3PWY4</accession>
<feature type="compositionally biased region" description="Basic and acidic residues" evidence="2">
    <location>
        <begin position="285"/>
        <end position="303"/>
    </location>
</feature>
<proteinExistence type="predicted"/>
<evidence type="ECO:0000256" key="1">
    <source>
        <dbReference type="SAM" id="Coils"/>
    </source>
</evidence>
<feature type="coiled-coil region" evidence="1">
    <location>
        <begin position="225"/>
        <end position="272"/>
    </location>
</feature>
<feature type="coiled-coil region" evidence="1">
    <location>
        <begin position="574"/>
        <end position="601"/>
    </location>
</feature>
<keyword evidence="4" id="KW-1185">Reference proteome</keyword>
<evidence type="ECO:0000313" key="3">
    <source>
        <dbReference type="EMBL" id="KAG7362862.1"/>
    </source>
</evidence>
<evidence type="ECO:0000256" key="2">
    <source>
        <dbReference type="SAM" id="MobiDB-lite"/>
    </source>
</evidence>
<protein>
    <submittedName>
        <fullName evidence="3">Uncharacterized protein</fullName>
    </submittedName>
</protein>
<dbReference type="AlphaFoldDB" id="A0A9K3PWY4"/>
<dbReference type="Proteomes" id="UP000693970">
    <property type="component" value="Unassembled WGS sequence"/>
</dbReference>
<feature type="compositionally biased region" description="Low complexity" evidence="2">
    <location>
        <begin position="32"/>
        <end position="43"/>
    </location>
</feature>
<keyword evidence="1" id="KW-0175">Coiled coil</keyword>
<feature type="compositionally biased region" description="Polar residues" evidence="2">
    <location>
        <begin position="47"/>
        <end position="56"/>
    </location>
</feature>
<feature type="coiled-coil region" evidence="1">
    <location>
        <begin position="505"/>
        <end position="532"/>
    </location>
</feature>
<comment type="caution">
    <text evidence="3">The sequence shown here is derived from an EMBL/GenBank/DDBJ whole genome shotgun (WGS) entry which is preliminary data.</text>
</comment>
<dbReference type="EMBL" id="JAGRRH010000010">
    <property type="protein sequence ID" value="KAG7362862.1"/>
    <property type="molecule type" value="Genomic_DNA"/>
</dbReference>
<feature type="region of interest" description="Disordered" evidence="2">
    <location>
        <begin position="25"/>
        <end position="113"/>
    </location>
</feature>
<evidence type="ECO:0000313" key="4">
    <source>
        <dbReference type="Proteomes" id="UP000693970"/>
    </source>
</evidence>
<reference evidence="3" key="2">
    <citation type="submission" date="2021-04" db="EMBL/GenBank/DDBJ databases">
        <authorList>
            <person name="Podell S."/>
        </authorList>
    </citation>
    <scope>NUCLEOTIDE SEQUENCE</scope>
    <source>
        <strain evidence="3">Hildebrandi</strain>
    </source>
</reference>
<organism evidence="3 4">
    <name type="scientific">Nitzschia inconspicua</name>
    <dbReference type="NCBI Taxonomy" id="303405"/>
    <lineage>
        <taxon>Eukaryota</taxon>
        <taxon>Sar</taxon>
        <taxon>Stramenopiles</taxon>
        <taxon>Ochrophyta</taxon>
        <taxon>Bacillariophyta</taxon>
        <taxon>Bacillariophyceae</taxon>
        <taxon>Bacillariophycidae</taxon>
        <taxon>Bacillariales</taxon>
        <taxon>Bacillariaceae</taxon>
        <taxon>Nitzschia</taxon>
    </lineage>
</organism>
<gene>
    <name evidence="3" type="ORF">IV203_026222</name>
</gene>
<reference evidence="3" key="1">
    <citation type="journal article" date="2021" name="Sci. Rep.">
        <title>Diploid genomic architecture of Nitzschia inconspicua, an elite biomass production diatom.</title>
        <authorList>
            <person name="Oliver A."/>
            <person name="Podell S."/>
            <person name="Pinowska A."/>
            <person name="Traller J.C."/>
            <person name="Smith S.R."/>
            <person name="McClure R."/>
            <person name="Beliaev A."/>
            <person name="Bohutskyi P."/>
            <person name="Hill E.A."/>
            <person name="Rabines A."/>
            <person name="Zheng H."/>
            <person name="Allen L.Z."/>
            <person name="Kuo A."/>
            <person name="Grigoriev I.V."/>
            <person name="Allen A.E."/>
            <person name="Hazlebeck D."/>
            <person name="Allen E.E."/>
        </authorList>
    </citation>
    <scope>NUCLEOTIDE SEQUENCE</scope>
    <source>
        <strain evidence="3">Hildebrandi</strain>
    </source>
</reference>